<feature type="compositionally biased region" description="Low complexity" evidence="1">
    <location>
        <begin position="119"/>
        <end position="148"/>
    </location>
</feature>
<dbReference type="EMBL" id="CM000638">
    <property type="protein sequence ID" value="EED96631.1"/>
    <property type="molecule type" value="Genomic_DNA"/>
</dbReference>
<organism evidence="3 4">
    <name type="scientific">Thalassiosira pseudonana</name>
    <name type="common">Marine diatom</name>
    <name type="synonym">Cyclotella nana</name>
    <dbReference type="NCBI Taxonomy" id="35128"/>
    <lineage>
        <taxon>Eukaryota</taxon>
        <taxon>Sar</taxon>
        <taxon>Stramenopiles</taxon>
        <taxon>Ochrophyta</taxon>
        <taxon>Bacillariophyta</taxon>
        <taxon>Coscinodiscophyceae</taxon>
        <taxon>Thalassiosirophycidae</taxon>
        <taxon>Thalassiosirales</taxon>
        <taxon>Thalassiosiraceae</taxon>
        <taxon>Thalassiosira</taxon>
    </lineage>
</organism>
<feature type="region of interest" description="Disordered" evidence="1">
    <location>
        <begin position="498"/>
        <end position="766"/>
    </location>
</feature>
<evidence type="ECO:0000313" key="3">
    <source>
        <dbReference type="EMBL" id="EED96631.1"/>
    </source>
</evidence>
<evidence type="ECO:0000313" key="4">
    <source>
        <dbReference type="Proteomes" id="UP000001449"/>
    </source>
</evidence>
<dbReference type="PANTHER" id="PTHR46563:SF4">
    <property type="entry name" value="ASPARTYL_ASPARAGINYL BETA-HYDROXYLASE ISOFORM X1"/>
    <property type="match status" value="1"/>
</dbReference>
<name>B8BRZ8_THAPS</name>
<gene>
    <name evidence="3" type="ORF">THAPSDRAFT_21002</name>
</gene>
<dbReference type="Proteomes" id="UP000001449">
    <property type="component" value="Chromosome 1"/>
</dbReference>
<dbReference type="PROSITE" id="PS50003">
    <property type="entry name" value="PH_DOMAIN"/>
    <property type="match status" value="1"/>
</dbReference>
<proteinExistence type="predicted"/>
<dbReference type="OMA" id="LIANGWI"/>
<keyword evidence="4" id="KW-1185">Reference proteome</keyword>
<dbReference type="GeneID" id="7447629"/>
<dbReference type="AlphaFoldDB" id="B8BRZ8"/>
<dbReference type="InterPro" id="IPR036869">
    <property type="entry name" value="J_dom_sf"/>
</dbReference>
<dbReference type="Gene3D" id="1.10.287.110">
    <property type="entry name" value="DnaJ domain"/>
    <property type="match status" value="1"/>
</dbReference>
<dbReference type="PANTHER" id="PTHR46563">
    <property type="entry name" value="RING-TYPE DOMAIN-CONTAINING PROTEIN"/>
    <property type="match status" value="1"/>
</dbReference>
<feature type="region of interest" description="Disordered" evidence="1">
    <location>
        <begin position="63"/>
        <end position="161"/>
    </location>
</feature>
<dbReference type="HOGENOM" id="CLU_318731_0_0_1"/>
<feature type="compositionally biased region" description="Low complexity" evidence="1">
    <location>
        <begin position="451"/>
        <end position="466"/>
    </location>
</feature>
<feature type="compositionally biased region" description="Polar residues" evidence="1">
    <location>
        <begin position="666"/>
        <end position="681"/>
    </location>
</feature>
<evidence type="ECO:0000256" key="1">
    <source>
        <dbReference type="SAM" id="MobiDB-lite"/>
    </source>
</evidence>
<feature type="compositionally biased region" description="Low complexity" evidence="1">
    <location>
        <begin position="63"/>
        <end position="75"/>
    </location>
</feature>
<reference evidence="3 4" key="1">
    <citation type="journal article" date="2004" name="Science">
        <title>The genome of the diatom Thalassiosira pseudonana: ecology, evolution, and metabolism.</title>
        <authorList>
            <person name="Armbrust E.V."/>
            <person name="Berges J.A."/>
            <person name="Bowler C."/>
            <person name="Green B.R."/>
            <person name="Martinez D."/>
            <person name="Putnam N.H."/>
            <person name="Zhou S."/>
            <person name="Allen A.E."/>
            <person name="Apt K.E."/>
            <person name="Bechner M."/>
            <person name="Brzezinski M.A."/>
            <person name="Chaal B.K."/>
            <person name="Chiovitti A."/>
            <person name="Davis A.K."/>
            <person name="Demarest M.S."/>
            <person name="Detter J.C."/>
            <person name="Glavina T."/>
            <person name="Goodstein D."/>
            <person name="Hadi M.Z."/>
            <person name="Hellsten U."/>
            <person name="Hildebrand M."/>
            <person name="Jenkins B.D."/>
            <person name="Jurka J."/>
            <person name="Kapitonov V.V."/>
            <person name="Kroger N."/>
            <person name="Lau W.W."/>
            <person name="Lane T.W."/>
            <person name="Larimer F.W."/>
            <person name="Lippmeier J.C."/>
            <person name="Lucas S."/>
            <person name="Medina M."/>
            <person name="Montsant A."/>
            <person name="Obornik M."/>
            <person name="Parker M.S."/>
            <person name="Palenik B."/>
            <person name="Pazour G.J."/>
            <person name="Richardson P.M."/>
            <person name="Rynearson T.A."/>
            <person name="Saito M.A."/>
            <person name="Schwartz D.C."/>
            <person name="Thamatrakoln K."/>
            <person name="Valentin K."/>
            <person name="Vardi A."/>
            <person name="Wilkerson F.P."/>
            <person name="Rokhsar D.S."/>
        </authorList>
    </citation>
    <scope>NUCLEOTIDE SEQUENCE [LARGE SCALE GENOMIC DNA]</scope>
    <source>
        <strain evidence="3 4">CCMP1335</strain>
    </source>
</reference>
<dbReference type="SMART" id="SM00233">
    <property type="entry name" value="PH"/>
    <property type="match status" value="1"/>
</dbReference>
<feature type="compositionally biased region" description="Low complexity" evidence="1">
    <location>
        <begin position="682"/>
        <end position="718"/>
    </location>
</feature>
<sequence length="913" mass="102639">MSSTAAANGAPSGVSPTELAAMLRQSAEVVERKEFHPLLYQTMRALTAYAGEYADGGIHSASAAVPQPQQQQTVKQTHRRKDVEKERDPPGKRKSAFHDVPDSVLDGQPATANNHHRSALPPSSGAAAAANRVTAPGGQFSSAASAASGKDTGGQHKSAKGGFSLKSIKKGIEKIGADLFVGDHTTVTGATAAGGCNKEDAPFDEYAWCDEHFIRGCACKLRKGGASATSGGGGDVNKNTSSERRSTEEPEPKQQQQQQPSTTLSDPDRPAKPCFQRPINPSSNLIANGWIDQQRRSKMRVVWKDVLASLVEGRRPGEETTLWIQRQVMDPNTGKVTGLEALHQVPMKWLEDVNYVDIYGDHRFTLKVYNIAEEFYFRTRDEQSAQSWVLTLRSARDASLESAGRMGVEKGMVGNDGPSQKEMGGMGLHNLDDWDALGKQQGAGGNEGSDSRPSSSQSQQSQSQPRMKIAELRAIAHGAGYDTRGMERSDLERITATVQRGGTPSSAPSSKADPPQTQQAEKREQDMARAQEEARRQHEIEERAAYEKMRCEREEAEMRRAAEQQAEEQRRREEDQRNQRMEEQQAAELRQRQLEEQIAESKRRQEQERMKRVAELQASELKRRQDEDNARRVAELQAAAERKKREDEEMWRRQQQQQQQQQQAQTNYNSDHSAPNSGNYPQGSYQQQQQWHQQQQAQWHYQQQQQAQFQQAQFRGQQPHPNQQFPSNQQFYNGQQAQQPPQQAQYQQQQPPRQQPQPAPSSGGAQATFNAKYMEEKSGEEQSAATLQIKRNILINWALLPPNLNVLRPIDQLITTIHTAMPPAYGVQAHNYFAKFTPINRNELIVSAAMGNHPDENKLKKAVRKVRVFLHPDKLPRDLSADQQFMARMLWDITSDSWEEFLKHKDELDWIRS</sequence>
<feature type="domain" description="PH" evidence="2">
    <location>
        <begin position="284"/>
        <end position="397"/>
    </location>
</feature>
<feature type="compositionally biased region" description="Basic and acidic residues" evidence="1">
    <location>
        <begin position="241"/>
        <end position="252"/>
    </location>
</feature>
<feature type="compositionally biased region" description="Basic and acidic residues" evidence="1">
    <location>
        <begin position="520"/>
        <end position="652"/>
    </location>
</feature>
<feature type="compositionally biased region" description="Low complexity" evidence="1">
    <location>
        <begin position="735"/>
        <end position="752"/>
    </location>
</feature>
<dbReference type="InterPro" id="IPR001849">
    <property type="entry name" value="PH_domain"/>
</dbReference>
<protein>
    <recommendedName>
        <fullName evidence="2">PH domain-containing protein</fullName>
    </recommendedName>
</protein>
<feature type="compositionally biased region" description="Low complexity" evidence="1">
    <location>
        <begin position="504"/>
        <end position="515"/>
    </location>
</feature>
<dbReference type="KEGG" id="tps:THAPSDRAFT_21002"/>
<feature type="region of interest" description="Disordered" evidence="1">
    <location>
        <begin position="225"/>
        <end position="280"/>
    </location>
</feature>
<dbReference type="InParanoid" id="B8BRZ8"/>
<dbReference type="eggNOG" id="ENOG502RWR1">
    <property type="taxonomic scope" value="Eukaryota"/>
</dbReference>
<dbReference type="SUPFAM" id="SSF50729">
    <property type="entry name" value="PH domain-like"/>
    <property type="match status" value="1"/>
</dbReference>
<dbReference type="RefSeq" id="XP_002286990.1">
    <property type="nucleotide sequence ID" value="XM_002286954.1"/>
</dbReference>
<dbReference type="STRING" id="35128.B8BRZ8"/>
<feature type="compositionally biased region" description="Low complexity" evidence="1">
    <location>
        <begin position="654"/>
        <end position="665"/>
    </location>
</feature>
<feature type="compositionally biased region" description="Basic and acidic residues" evidence="1">
    <location>
        <begin position="81"/>
        <end position="101"/>
    </location>
</feature>
<dbReference type="PaxDb" id="35128-Thaps21002"/>
<evidence type="ECO:0000259" key="2">
    <source>
        <dbReference type="PROSITE" id="PS50003"/>
    </source>
</evidence>
<accession>B8BRZ8</accession>
<feature type="compositionally biased region" description="Polar residues" evidence="1">
    <location>
        <begin position="719"/>
        <end position="734"/>
    </location>
</feature>
<feature type="region of interest" description="Disordered" evidence="1">
    <location>
        <begin position="400"/>
        <end position="467"/>
    </location>
</feature>
<reference evidence="3 4" key="2">
    <citation type="journal article" date="2008" name="Nature">
        <title>The Phaeodactylum genome reveals the evolutionary history of diatom genomes.</title>
        <authorList>
            <person name="Bowler C."/>
            <person name="Allen A.E."/>
            <person name="Badger J.H."/>
            <person name="Grimwood J."/>
            <person name="Jabbari K."/>
            <person name="Kuo A."/>
            <person name="Maheswari U."/>
            <person name="Martens C."/>
            <person name="Maumus F."/>
            <person name="Otillar R.P."/>
            <person name="Rayko E."/>
            <person name="Salamov A."/>
            <person name="Vandepoele K."/>
            <person name="Beszteri B."/>
            <person name="Gruber A."/>
            <person name="Heijde M."/>
            <person name="Katinka M."/>
            <person name="Mock T."/>
            <person name="Valentin K."/>
            <person name="Verret F."/>
            <person name="Berges J.A."/>
            <person name="Brownlee C."/>
            <person name="Cadoret J.P."/>
            <person name="Chiovitti A."/>
            <person name="Choi C.J."/>
            <person name="Coesel S."/>
            <person name="De Martino A."/>
            <person name="Detter J.C."/>
            <person name="Durkin C."/>
            <person name="Falciatore A."/>
            <person name="Fournet J."/>
            <person name="Haruta M."/>
            <person name="Huysman M.J."/>
            <person name="Jenkins B.D."/>
            <person name="Jiroutova K."/>
            <person name="Jorgensen R.E."/>
            <person name="Joubert Y."/>
            <person name="Kaplan A."/>
            <person name="Kroger N."/>
            <person name="Kroth P.G."/>
            <person name="La Roche J."/>
            <person name="Lindquist E."/>
            <person name="Lommer M."/>
            <person name="Martin-Jezequel V."/>
            <person name="Lopez P.J."/>
            <person name="Lucas S."/>
            <person name="Mangogna M."/>
            <person name="McGinnis K."/>
            <person name="Medlin L.K."/>
            <person name="Montsant A."/>
            <person name="Oudot-Le Secq M.P."/>
            <person name="Napoli C."/>
            <person name="Obornik M."/>
            <person name="Parker M.S."/>
            <person name="Petit J.L."/>
            <person name="Porcel B.M."/>
            <person name="Poulsen N."/>
            <person name="Robison M."/>
            <person name="Rychlewski L."/>
            <person name="Rynearson T.A."/>
            <person name="Schmutz J."/>
            <person name="Shapiro H."/>
            <person name="Siaut M."/>
            <person name="Stanley M."/>
            <person name="Sussman M.R."/>
            <person name="Taylor A.R."/>
            <person name="Vardi A."/>
            <person name="von Dassow P."/>
            <person name="Vyverman W."/>
            <person name="Willis A."/>
            <person name="Wyrwicz L.S."/>
            <person name="Rokhsar D.S."/>
            <person name="Weissenbach J."/>
            <person name="Armbrust E.V."/>
            <person name="Green B.R."/>
            <person name="Van de Peer Y."/>
            <person name="Grigoriev I.V."/>
        </authorList>
    </citation>
    <scope>NUCLEOTIDE SEQUENCE [LARGE SCALE GENOMIC DNA]</scope>
    <source>
        <strain evidence="3 4">CCMP1335</strain>
    </source>
</reference>